<dbReference type="InterPro" id="IPR001314">
    <property type="entry name" value="Peptidase_S1A"/>
</dbReference>
<evidence type="ECO:0000313" key="3">
    <source>
        <dbReference type="EMBL" id="GAA2719627.1"/>
    </source>
</evidence>
<dbReference type="PROSITE" id="PS50240">
    <property type="entry name" value="TRYPSIN_DOM"/>
    <property type="match status" value="1"/>
</dbReference>
<evidence type="ECO:0000313" key="4">
    <source>
        <dbReference type="Proteomes" id="UP001500886"/>
    </source>
</evidence>
<evidence type="ECO:0000259" key="2">
    <source>
        <dbReference type="PROSITE" id="PS50240"/>
    </source>
</evidence>
<feature type="chain" id="PRO_5045436187" evidence="1">
    <location>
        <begin position="32"/>
        <end position="538"/>
    </location>
</feature>
<dbReference type="PANTHER" id="PTHR24260:SF136">
    <property type="entry name" value="GH08193P-RELATED"/>
    <property type="match status" value="1"/>
</dbReference>
<dbReference type="InterPro" id="IPR051333">
    <property type="entry name" value="CLIP_Serine_Protease"/>
</dbReference>
<reference evidence="4" key="1">
    <citation type="journal article" date="2019" name="Int. J. Syst. Evol. Microbiol.">
        <title>The Global Catalogue of Microorganisms (GCM) 10K type strain sequencing project: providing services to taxonomists for standard genome sequencing and annotation.</title>
        <authorList>
            <consortium name="The Broad Institute Genomics Platform"/>
            <consortium name="The Broad Institute Genome Sequencing Center for Infectious Disease"/>
            <person name="Wu L."/>
            <person name="Ma J."/>
        </authorList>
    </citation>
    <scope>NUCLEOTIDE SEQUENCE [LARGE SCALE GENOMIC DNA]</scope>
    <source>
        <strain evidence="4">JCM 4542</strain>
    </source>
</reference>
<protein>
    <submittedName>
        <fullName evidence="3">Fusidic acid esterase FusH</fullName>
    </submittedName>
</protein>
<dbReference type="InterPro" id="IPR028994">
    <property type="entry name" value="Integrin_alpha_N"/>
</dbReference>
<dbReference type="PRINTS" id="PR00722">
    <property type="entry name" value="CHYMOTRYPSIN"/>
</dbReference>
<evidence type="ECO:0000256" key="1">
    <source>
        <dbReference type="SAM" id="SignalP"/>
    </source>
</evidence>
<sequence length="538" mass="56761">MSARHLRTGWVSGVVLSAVAAGVLTAAPAHAVVGDPVKDSYGFAAKLEMFPKGDDAHVARSCSAALVSSQWLVSAASCFAEAPNGSTKVAAGTPAFKTRATIGRSDLTREVGTVVDVIEIVPRDDRDVVMAKLARPVTGITPLSVGSGAPLEGEELRTAGYGRTKDEWVPDLLHQATFSVSAVKGATVQIAGKSSGAAVCQGDTGGPLFREVGGRAELVGVNSRSWQGGCLGVDGKETRTDALSARTDDVAAWVQTVVNRDNAAVLRGKDWTKAKHLVPGYFTGGSLGGSRHMDLFVAWEDGSASLFQGAETNNPKGPFTSEYVIGRSGWGAAKHVAAGNFTGSGSDGLVVGWQNGHVTWFPHVNQNGFSEEKELRKEGSETWKTYAQHITVGRYTDNPLRDDMLVVWQDGSVSMFQDLGTNGLGSEKELLKKGAAAQNIEQMTSGEFTGKSTADLMVRWKDGSASIYPGVSATAGFHDEIKIRKQGSSWDYARALAGGAFTANDRAGDVLVRWKDGNVSLYPSVDAAGTHTEVDLLK</sequence>
<keyword evidence="4" id="KW-1185">Reference proteome</keyword>
<accession>A0ABP6GDR4</accession>
<name>A0ABP6GDR4_9ACTN</name>
<feature type="signal peptide" evidence="1">
    <location>
        <begin position="1"/>
        <end position="31"/>
    </location>
</feature>
<dbReference type="SUPFAM" id="SSF50494">
    <property type="entry name" value="Trypsin-like serine proteases"/>
    <property type="match status" value="1"/>
</dbReference>
<dbReference type="EMBL" id="BAAASL010000013">
    <property type="protein sequence ID" value="GAA2719627.1"/>
    <property type="molecule type" value="Genomic_DNA"/>
</dbReference>
<dbReference type="SUPFAM" id="SSF69318">
    <property type="entry name" value="Integrin alpha N-terminal domain"/>
    <property type="match status" value="1"/>
</dbReference>
<dbReference type="Proteomes" id="UP001500886">
    <property type="component" value="Unassembled WGS sequence"/>
</dbReference>
<dbReference type="InterPro" id="IPR043504">
    <property type="entry name" value="Peptidase_S1_PA_chymotrypsin"/>
</dbReference>
<dbReference type="InterPro" id="IPR009003">
    <property type="entry name" value="Peptidase_S1_PA"/>
</dbReference>
<dbReference type="Pfam" id="PF00089">
    <property type="entry name" value="Trypsin"/>
    <property type="match status" value="1"/>
</dbReference>
<dbReference type="Gene3D" id="2.40.10.10">
    <property type="entry name" value="Trypsin-like serine proteases"/>
    <property type="match status" value="1"/>
</dbReference>
<proteinExistence type="predicted"/>
<comment type="caution">
    <text evidence="3">The sequence shown here is derived from an EMBL/GenBank/DDBJ whole genome shotgun (WGS) entry which is preliminary data.</text>
</comment>
<dbReference type="PANTHER" id="PTHR24260">
    <property type="match status" value="1"/>
</dbReference>
<organism evidence="3 4">
    <name type="scientific">Streptomyces luteosporeus</name>
    <dbReference type="NCBI Taxonomy" id="173856"/>
    <lineage>
        <taxon>Bacteria</taxon>
        <taxon>Bacillati</taxon>
        <taxon>Actinomycetota</taxon>
        <taxon>Actinomycetes</taxon>
        <taxon>Kitasatosporales</taxon>
        <taxon>Streptomycetaceae</taxon>
        <taxon>Streptomyces</taxon>
    </lineage>
</organism>
<keyword evidence="1" id="KW-0732">Signal</keyword>
<dbReference type="InterPro" id="IPR001254">
    <property type="entry name" value="Trypsin_dom"/>
</dbReference>
<feature type="domain" description="Peptidase S1" evidence="2">
    <location>
        <begin position="32"/>
        <end position="259"/>
    </location>
</feature>
<dbReference type="SMART" id="SM00020">
    <property type="entry name" value="Tryp_SPc"/>
    <property type="match status" value="1"/>
</dbReference>
<gene>
    <name evidence="3" type="primary">fusH_2</name>
    <name evidence="3" type="ORF">GCM10010315_38170</name>
</gene>